<sequence>MLKKLAIVLTISVIILTFNFLGIAEEIQAHEIILDFPQQIEVEEEVDIEISFGHFPEMYDYEHSFFAELENGELKVIKPDGSEKELGFTREMEEAYSAAFTPSEAGIYWLTFTSKRPVVDRTDDGDGKQLRYYDAKAPLKVSADEEDLAVPETDLAVEVVSAGNIQNNAGEEITLQVLYEGEPAADQSLSVVSPLEEVQTYTTDEKGEFVFTPEEEGVWFIHVSNLTDTEKEGEFGGEDYDRIRYNSAFYMEIEEEEGWLF</sequence>
<dbReference type="STRING" id="321763.SAMN04488692_11724"/>
<proteinExistence type="predicted"/>
<dbReference type="AlphaFoldDB" id="A0A1G9QL80"/>
<evidence type="ECO:0000313" key="1">
    <source>
        <dbReference type="EMBL" id="SDM11783.1"/>
    </source>
</evidence>
<gene>
    <name evidence="1" type="ORF">SAMN04488692_11724</name>
</gene>
<protein>
    <submittedName>
        <fullName evidence="1">Uncharacterized conserved protein, contains GH25 family domain</fullName>
    </submittedName>
</protein>
<dbReference type="EMBL" id="FNGO01000017">
    <property type="protein sequence ID" value="SDM11783.1"/>
    <property type="molecule type" value="Genomic_DNA"/>
</dbReference>
<dbReference type="Pfam" id="PF10670">
    <property type="entry name" value="DUF4198"/>
    <property type="match status" value="1"/>
</dbReference>
<reference evidence="1 2" key="1">
    <citation type="submission" date="2016-10" db="EMBL/GenBank/DDBJ databases">
        <authorList>
            <person name="de Groot N.N."/>
        </authorList>
    </citation>
    <scope>NUCLEOTIDE SEQUENCE [LARGE SCALE GENOMIC DNA]</scope>
    <source>
        <strain evidence="1 2">SLAS-1</strain>
    </source>
</reference>
<dbReference type="Proteomes" id="UP000199476">
    <property type="component" value="Unassembled WGS sequence"/>
</dbReference>
<name>A0A1G9QL80_9FIRM</name>
<organism evidence="1 2">
    <name type="scientific">Halarsenatibacter silvermanii</name>
    <dbReference type="NCBI Taxonomy" id="321763"/>
    <lineage>
        <taxon>Bacteria</taxon>
        <taxon>Bacillati</taxon>
        <taxon>Bacillota</taxon>
        <taxon>Clostridia</taxon>
        <taxon>Halanaerobiales</taxon>
        <taxon>Halarsenatibacteraceae</taxon>
        <taxon>Halarsenatibacter</taxon>
    </lineage>
</organism>
<dbReference type="RefSeq" id="WP_089760976.1">
    <property type="nucleotide sequence ID" value="NZ_FNGO01000017.1"/>
</dbReference>
<accession>A0A1G9QL80</accession>
<dbReference type="OrthoDB" id="1148550at2"/>
<dbReference type="InterPro" id="IPR019613">
    <property type="entry name" value="DUF4198"/>
</dbReference>
<keyword evidence="2" id="KW-1185">Reference proteome</keyword>
<evidence type="ECO:0000313" key="2">
    <source>
        <dbReference type="Proteomes" id="UP000199476"/>
    </source>
</evidence>